<keyword evidence="2" id="KW-1185">Reference proteome</keyword>
<dbReference type="WBParaSite" id="nRc.2.0.1.t10149-RA">
    <property type="protein sequence ID" value="nRc.2.0.1.t10149-RA"/>
    <property type="gene ID" value="nRc.2.0.1.g10149"/>
</dbReference>
<proteinExistence type="predicted"/>
<feature type="compositionally biased region" description="Polar residues" evidence="1">
    <location>
        <begin position="67"/>
        <end position="95"/>
    </location>
</feature>
<evidence type="ECO:0000313" key="2">
    <source>
        <dbReference type="Proteomes" id="UP000887565"/>
    </source>
</evidence>
<reference evidence="3" key="1">
    <citation type="submission" date="2022-11" db="UniProtKB">
        <authorList>
            <consortium name="WormBaseParasite"/>
        </authorList>
    </citation>
    <scope>IDENTIFICATION</scope>
</reference>
<dbReference type="AlphaFoldDB" id="A0A915I7L4"/>
<accession>A0A915I7L4</accession>
<evidence type="ECO:0000256" key="1">
    <source>
        <dbReference type="SAM" id="MobiDB-lite"/>
    </source>
</evidence>
<feature type="region of interest" description="Disordered" evidence="1">
    <location>
        <begin position="25"/>
        <end position="102"/>
    </location>
</feature>
<feature type="compositionally biased region" description="Low complexity" evidence="1">
    <location>
        <begin position="28"/>
        <end position="39"/>
    </location>
</feature>
<dbReference type="Proteomes" id="UP000887565">
    <property type="component" value="Unplaced"/>
</dbReference>
<name>A0A915I7L4_ROMCU</name>
<protein>
    <submittedName>
        <fullName evidence="3">Protein sleepless</fullName>
    </submittedName>
</protein>
<evidence type="ECO:0000313" key="3">
    <source>
        <dbReference type="WBParaSite" id="nRc.2.0.1.t10149-RA"/>
    </source>
</evidence>
<sequence>MKKGYYSTPDDKTKIVVDSQVKLTSEFSTSSGTPNSSNGHRTPVKATSKKLFSSPACKRSGHDDPNSRNNVAKNHSSPSKCRQQVSPPTTPPTNAEQDDTPKKQNMNHFAAMTIKCFKCSQRIPNTVQCKNTTEEDCSLVFPDQKAVCAKTIQRFSTNDPPWIFSQCQVEAVFDQSQLNKCTKAPTSDTPGNTIETCICLQQFCNGVERIKNNLIWIVAVFILTTAKTVFE</sequence>
<organism evidence="2 3">
    <name type="scientific">Romanomermis culicivorax</name>
    <name type="common">Nematode worm</name>
    <dbReference type="NCBI Taxonomy" id="13658"/>
    <lineage>
        <taxon>Eukaryota</taxon>
        <taxon>Metazoa</taxon>
        <taxon>Ecdysozoa</taxon>
        <taxon>Nematoda</taxon>
        <taxon>Enoplea</taxon>
        <taxon>Dorylaimia</taxon>
        <taxon>Mermithida</taxon>
        <taxon>Mermithoidea</taxon>
        <taxon>Mermithidae</taxon>
        <taxon>Romanomermis</taxon>
    </lineage>
</organism>